<evidence type="ECO:0000313" key="2">
    <source>
        <dbReference type="Proteomes" id="UP000244889"/>
    </source>
</evidence>
<keyword evidence="1" id="KW-0067">ATP-binding</keyword>
<dbReference type="Proteomes" id="UP000244889">
    <property type="component" value="Unassembled WGS sequence"/>
</dbReference>
<organism evidence="1 2">
    <name type="scientific">Orientia tsutsugamushi</name>
    <name type="common">Rickettsia tsutsugamushi</name>
    <dbReference type="NCBI Taxonomy" id="784"/>
    <lineage>
        <taxon>Bacteria</taxon>
        <taxon>Pseudomonadati</taxon>
        <taxon>Pseudomonadota</taxon>
        <taxon>Alphaproteobacteria</taxon>
        <taxon>Rickettsiales</taxon>
        <taxon>Rickettsiaceae</taxon>
        <taxon>Rickettsieae</taxon>
        <taxon>Orientia</taxon>
    </lineage>
</organism>
<protein>
    <submittedName>
        <fullName evidence="1">ATP-binding protein</fullName>
    </submittedName>
</protein>
<sequence>MKGSIKIDSKEGHYTKFLVSIPIQTSNLNSQHQSK</sequence>
<dbReference type="EMBL" id="OOHR01000002">
    <property type="protein sequence ID" value="SPM44517.1"/>
    <property type="molecule type" value="Genomic_DNA"/>
</dbReference>
<reference evidence="2" key="1">
    <citation type="submission" date="2018-03" db="EMBL/GenBank/DDBJ databases">
        <authorList>
            <person name="Batty M. E."/>
            <person name="Batty M E."/>
        </authorList>
    </citation>
    <scope>NUCLEOTIDE SEQUENCE [LARGE SCALE GENOMIC DNA]</scope>
</reference>
<name>A0A2R8EZB0_ORITS</name>
<dbReference type="AlphaFoldDB" id="A0A2R8EZB0"/>
<dbReference type="GO" id="GO:0005524">
    <property type="term" value="F:ATP binding"/>
    <property type="evidence" value="ECO:0007669"/>
    <property type="project" value="UniProtKB-KW"/>
</dbReference>
<gene>
    <name evidence="1" type="primary">mrp</name>
    <name evidence="1" type="ORF">FPW1038_01063</name>
</gene>
<keyword evidence="1" id="KW-0547">Nucleotide-binding</keyword>
<accession>A0A2R8EZB0</accession>
<proteinExistence type="predicted"/>
<evidence type="ECO:0000313" key="1">
    <source>
        <dbReference type="EMBL" id="SPM44517.1"/>
    </source>
</evidence>